<keyword evidence="3" id="KW-1185">Reference proteome</keyword>
<dbReference type="EMBL" id="CAXLJM020000138">
    <property type="protein sequence ID" value="CAL8140538.1"/>
    <property type="molecule type" value="Genomic_DNA"/>
</dbReference>
<proteinExistence type="predicted"/>
<dbReference type="Proteomes" id="UP001642540">
    <property type="component" value="Unassembled WGS sequence"/>
</dbReference>
<feature type="transmembrane region" description="Helical" evidence="1">
    <location>
        <begin position="233"/>
        <end position="254"/>
    </location>
</feature>
<evidence type="ECO:0000313" key="3">
    <source>
        <dbReference type="Proteomes" id="UP001642540"/>
    </source>
</evidence>
<feature type="transmembrane region" description="Helical" evidence="1">
    <location>
        <begin position="40"/>
        <end position="65"/>
    </location>
</feature>
<evidence type="ECO:0000256" key="1">
    <source>
        <dbReference type="SAM" id="Phobius"/>
    </source>
</evidence>
<accession>A0ABP1S198</accession>
<sequence length="346" mass="39163">MLLSSSARFGFHSFVSFLCITKLIPYCWNRKRCQLTHAKGFGLFIFHLHSTITFILCLAVNYRVFRAYLGTDKKYALVQKVLGVFGAAGHAITALAFLQLELQPVELMDLCNRVLSNLEKEIPRLFVMVTNIPIHATIPAASPCAPHLITSFYLDCKTYEQTGVPADQLFFLLFPDIYTMTKFLIMNCFFWTFLITGLGIIRNGYKDLKDSQTDRIVAYRSVQLFGQILNGSLWFYLSFFSHILFFIMSLLLFGTIRLWKVDPRVSLSFPGCGFRCLYEVLSPTIIAGKVDTASGNVLSDLKDVVTQIAVNKKGMRKSNRILAKISLDGVVETTFDLLVTFKDETV</sequence>
<comment type="caution">
    <text evidence="2">The sequence shown here is derived from an EMBL/GenBank/DDBJ whole genome shotgun (WGS) entry which is preliminary data.</text>
</comment>
<evidence type="ECO:0008006" key="4">
    <source>
        <dbReference type="Google" id="ProtNLM"/>
    </source>
</evidence>
<gene>
    <name evidence="2" type="ORF">ODALV1_LOCUS28324</name>
</gene>
<organism evidence="2 3">
    <name type="scientific">Orchesella dallaii</name>
    <dbReference type="NCBI Taxonomy" id="48710"/>
    <lineage>
        <taxon>Eukaryota</taxon>
        <taxon>Metazoa</taxon>
        <taxon>Ecdysozoa</taxon>
        <taxon>Arthropoda</taxon>
        <taxon>Hexapoda</taxon>
        <taxon>Collembola</taxon>
        <taxon>Entomobryomorpha</taxon>
        <taxon>Entomobryoidea</taxon>
        <taxon>Orchesellidae</taxon>
        <taxon>Orchesellinae</taxon>
        <taxon>Orchesella</taxon>
    </lineage>
</organism>
<feature type="transmembrane region" description="Helical" evidence="1">
    <location>
        <begin position="183"/>
        <end position="201"/>
    </location>
</feature>
<keyword evidence="1" id="KW-0472">Membrane</keyword>
<feature type="transmembrane region" description="Helical" evidence="1">
    <location>
        <begin position="6"/>
        <end position="28"/>
    </location>
</feature>
<name>A0ABP1S198_9HEXA</name>
<keyword evidence="1" id="KW-0812">Transmembrane</keyword>
<reference evidence="2 3" key="1">
    <citation type="submission" date="2024-08" db="EMBL/GenBank/DDBJ databases">
        <authorList>
            <person name="Cucini C."/>
            <person name="Frati F."/>
        </authorList>
    </citation>
    <scope>NUCLEOTIDE SEQUENCE [LARGE SCALE GENOMIC DNA]</scope>
</reference>
<keyword evidence="1" id="KW-1133">Transmembrane helix</keyword>
<evidence type="ECO:0000313" key="2">
    <source>
        <dbReference type="EMBL" id="CAL8140538.1"/>
    </source>
</evidence>
<protein>
    <recommendedName>
        <fullName evidence="4">Gustatory receptor</fullName>
    </recommendedName>
</protein>